<evidence type="ECO:0000313" key="2">
    <source>
        <dbReference type="Proteomes" id="UP000724584"/>
    </source>
</evidence>
<dbReference type="EMBL" id="JAGIZQ010000005">
    <property type="protein sequence ID" value="KAH6628742.1"/>
    <property type="molecule type" value="Genomic_DNA"/>
</dbReference>
<comment type="caution">
    <text evidence="1">The sequence shown here is derived from an EMBL/GenBank/DDBJ whole genome shotgun (WGS) entry which is preliminary data.</text>
</comment>
<organism evidence="1 2">
    <name type="scientific">Chaetomium tenue</name>
    <dbReference type="NCBI Taxonomy" id="1854479"/>
    <lineage>
        <taxon>Eukaryota</taxon>
        <taxon>Fungi</taxon>
        <taxon>Dikarya</taxon>
        <taxon>Ascomycota</taxon>
        <taxon>Pezizomycotina</taxon>
        <taxon>Sordariomycetes</taxon>
        <taxon>Sordariomycetidae</taxon>
        <taxon>Sordariales</taxon>
        <taxon>Chaetomiaceae</taxon>
        <taxon>Chaetomium</taxon>
    </lineage>
</organism>
<evidence type="ECO:0000313" key="1">
    <source>
        <dbReference type="EMBL" id="KAH6628742.1"/>
    </source>
</evidence>
<name>A0ACB7P836_9PEZI</name>
<gene>
    <name evidence="1" type="ORF">F5144DRAFT_323600</name>
</gene>
<accession>A0ACB7P836</accession>
<protein>
    <submittedName>
        <fullName evidence="1">Uncharacterized protein</fullName>
    </submittedName>
</protein>
<reference evidence="1 2" key="1">
    <citation type="journal article" date="2021" name="Nat. Commun.">
        <title>Genetic determinants of endophytism in the Arabidopsis root mycobiome.</title>
        <authorList>
            <person name="Mesny F."/>
            <person name="Miyauchi S."/>
            <person name="Thiergart T."/>
            <person name="Pickel B."/>
            <person name="Atanasova L."/>
            <person name="Karlsson M."/>
            <person name="Huettel B."/>
            <person name="Barry K.W."/>
            <person name="Haridas S."/>
            <person name="Chen C."/>
            <person name="Bauer D."/>
            <person name="Andreopoulos W."/>
            <person name="Pangilinan J."/>
            <person name="LaButti K."/>
            <person name="Riley R."/>
            <person name="Lipzen A."/>
            <person name="Clum A."/>
            <person name="Drula E."/>
            <person name="Henrissat B."/>
            <person name="Kohler A."/>
            <person name="Grigoriev I.V."/>
            <person name="Martin F.M."/>
            <person name="Hacquard S."/>
        </authorList>
    </citation>
    <scope>NUCLEOTIDE SEQUENCE [LARGE SCALE GENOMIC DNA]</scope>
    <source>
        <strain evidence="1 2">MPI-SDFR-AT-0079</strain>
    </source>
</reference>
<keyword evidence="2" id="KW-1185">Reference proteome</keyword>
<sequence>MAVGDLSLSYLLFSLLHFSQFVLAVTVCALYGIDLDRARKANVDADGKWIYAEVVGGLSALTAILFCVPFVLRFALVWVWNLILFILWIALFGIVGKMYIHEDAEGNGDIQRMKNAVWVVLANAILWLIGVLAHFIYWWGHRERRSRFTSRAKV</sequence>
<dbReference type="Proteomes" id="UP000724584">
    <property type="component" value="Unassembled WGS sequence"/>
</dbReference>
<proteinExistence type="predicted"/>